<dbReference type="InterPro" id="IPR001279">
    <property type="entry name" value="Metallo-B-lactamas"/>
</dbReference>
<dbReference type="PANTHER" id="PTHR42951:SF4">
    <property type="entry name" value="ACYL-COENZYME A THIOESTERASE MBLAC2"/>
    <property type="match status" value="1"/>
</dbReference>
<evidence type="ECO:0000256" key="1">
    <source>
        <dbReference type="ARBA" id="ARBA00005250"/>
    </source>
</evidence>
<dbReference type="Proteomes" id="UP001431776">
    <property type="component" value="Unassembled WGS sequence"/>
</dbReference>
<name>A0AAW6U2D7_9BACT</name>
<evidence type="ECO:0000313" key="4">
    <source>
        <dbReference type="Proteomes" id="UP001431776"/>
    </source>
</evidence>
<dbReference type="PANTHER" id="PTHR42951">
    <property type="entry name" value="METALLO-BETA-LACTAMASE DOMAIN-CONTAINING"/>
    <property type="match status" value="1"/>
</dbReference>
<organism evidence="3 4">
    <name type="scientific">Anaerobaca lacustris</name>
    <dbReference type="NCBI Taxonomy" id="3044600"/>
    <lineage>
        <taxon>Bacteria</taxon>
        <taxon>Pseudomonadati</taxon>
        <taxon>Planctomycetota</taxon>
        <taxon>Phycisphaerae</taxon>
        <taxon>Sedimentisphaerales</taxon>
        <taxon>Anaerobacaceae</taxon>
        <taxon>Anaerobaca</taxon>
    </lineage>
</organism>
<dbReference type="GO" id="GO:0017001">
    <property type="term" value="P:antibiotic catabolic process"/>
    <property type="evidence" value="ECO:0007669"/>
    <property type="project" value="UniProtKB-ARBA"/>
</dbReference>
<dbReference type="Gene3D" id="3.60.15.10">
    <property type="entry name" value="Ribonuclease Z/Hydroxyacylglutathione hydrolase-like"/>
    <property type="match status" value="1"/>
</dbReference>
<sequence length="268" mass="29929">MAFVGLMMSAGWCVAGEPIVLSDEVQLRPIEPGAWMVVHRFAGGNNSLLVQCVERRFVWVDTPCTEDATRLVHEWLARTFADPNVIQINTGFHNDNLGGNGYLLAQGVPCYGSDLTPRLIAECWAETVRKVLPYFERPENEKYRDILVHQKLVAPNRLYPLADGLMLKVGPETVEVHFPGPSHTIDNVVVYFRNRRLLFGGCMVKALAARGPGFTGDADMAAWPASAHKLLARYPDARLVVPGHGAWGDLALVRHTVELCRQYNERQR</sequence>
<dbReference type="InterPro" id="IPR050855">
    <property type="entry name" value="NDM-1-like"/>
</dbReference>
<reference evidence="3" key="1">
    <citation type="submission" date="2023-05" db="EMBL/GenBank/DDBJ databases">
        <title>Anaerotaeda fermentans gen. nov., sp. nov., a novel anaerobic planctomycete of the new family within the order Sedimentisphaerales isolated from Taman Peninsula, Russia.</title>
        <authorList>
            <person name="Khomyakova M.A."/>
            <person name="Merkel A.Y."/>
            <person name="Slobodkin A.I."/>
        </authorList>
    </citation>
    <scope>NUCLEOTIDE SEQUENCE</scope>
    <source>
        <strain evidence="3">M17dextr</strain>
    </source>
</reference>
<protein>
    <submittedName>
        <fullName evidence="3">MBL fold metallo-hydrolase</fullName>
    </submittedName>
</protein>
<dbReference type="EMBL" id="JASCXX010000028">
    <property type="protein sequence ID" value="MDI6451060.1"/>
    <property type="molecule type" value="Genomic_DNA"/>
</dbReference>
<dbReference type="AlphaFoldDB" id="A0AAW6U2D7"/>
<dbReference type="SMART" id="SM00849">
    <property type="entry name" value="Lactamase_B"/>
    <property type="match status" value="1"/>
</dbReference>
<dbReference type="RefSeq" id="WP_349246469.1">
    <property type="nucleotide sequence ID" value="NZ_JASCXX010000028.1"/>
</dbReference>
<dbReference type="Pfam" id="PF00753">
    <property type="entry name" value="Lactamase_B"/>
    <property type="match status" value="1"/>
</dbReference>
<evidence type="ECO:0000313" key="3">
    <source>
        <dbReference type="EMBL" id="MDI6451060.1"/>
    </source>
</evidence>
<feature type="domain" description="Metallo-beta-lactamase" evidence="2">
    <location>
        <begin position="44"/>
        <end position="244"/>
    </location>
</feature>
<comment type="similarity">
    <text evidence="1">Belongs to the metallo-beta-lactamase superfamily. Class-B beta-lactamase family.</text>
</comment>
<evidence type="ECO:0000259" key="2">
    <source>
        <dbReference type="SMART" id="SM00849"/>
    </source>
</evidence>
<dbReference type="SUPFAM" id="SSF56281">
    <property type="entry name" value="Metallo-hydrolase/oxidoreductase"/>
    <property type="match status" value="1"/>
</dbReference>
<comment type="caution">
    <text evidence="3">The sequence shown here is derived from an EMBL/GenBank/DDBJ whole genome shotgun (WGS) entry which is preliminary data.</text>
</comment>
<proteinExistence type="inferred from homology"/>
<dbReference type="InterPro" id="IPR036866">
    <property type="entry name" value="RibonucZ/Hydroxyglut_hydro"/>
</dbReference>
<accession>A0AAW6U2D7</accession>
<gene>
    <name evidence="3" type="ORF">QJ522_18510</name>
</gene>
<keyword evidence="4" id="KW-1185">Reference proteome</keyword>